<gene>
    <name evidence="2" type="ORF">WN944_016415</name>
</gene>
<feature type="region of interest" description="Disordered" evidence="1">
    <location>
        <begin position="63"/>
        <end position="87"/>
    </location>
</feature>
<dbReference type="EMBL" id="JBCGBO010000005">
    <property type="protein sequence ID" value="KAK9201214.1"/>
    <property type="molecule type" value="Genomic_DNA"/>
</dbReference>
<evidence type="ECO:0000313" key="3">
    <source>
        <dbReference type="Proteomes" id="UP001428341"/>
    </source>
</evidence>
<name>A0AAP0QNJ6_9ROSI</name>
<comment type="caution">
    <text evidence="2">The sequence shown here is derived from an EMBL/GenBank/DDBJ whole genome shotgun (WGS) entry which is preliminary data.</text>
</comment>
<evidence type="ECO:0000256" key="1">
    <source>
        <dbReference type="SAM" id="MobiDB-lite"/>
    </source>
</evidence>
<accession>A0AAP0QNJ6</accession>
<dbReference type="PANTHER" id="PTHR35104">
    <property type="entry name" value="OS03G0807000 PROTEIN"/>
    <property type="match status" value="1"/>
</dbReference>
<organism evidence="2 3">
    <name type="scientific">Citrus x changshan-huyou</name>
    <dbReference type="NCBI Taxonomy" id="2935761"/>
    <lineage>
        <taxon>Eukaryota</taxon>
        <taxon>Viridiplantae</taxon>
        <taxon>Streptophyta</taxon>
        <taxon>Embryophyta</taxon>
        <taxon>Tracheophyta</taxon>
        <taxon>Spermatophyta</taxon>
        <taxon>Magnoliopsida</taxon>
        <taxon>eudicotyledons</taxon>
        <taxon>Gunneridae</taxon>
        <taxon>Pentapetalae</taxon>
        <taxon>rosids</taxon>
        <taxon>malvids</taxon>
        <taxon>Sapindales</taxon>
        <taxon>Rutaceae</taxon>
        <taxon>Aurantioideae</taxon>
        <taxon>Citrus</taxon>
    </lineage>
</organism>
<protein>
    <submittedName>
        <fullName evidence="2">Uncharacterized protein</fullName>
    </submittedName>
</protein>
<dbReference type="PANTHER" id="PTHR35104:SF13">
    <property type="entry name" value="OS03G0807000 PROTEIN"/>
    <property type="match status" value="1"/>
</dbReference>
<sequence>MVLNSSVVLTIANVSANVCQYIACNPERLPADQVLHLLCCLPLRHLRRLAFSFWAFLCYSDNISWSSDHDSDTDTDSDSDRRHSHSD</sequence>
<proteinExistence type="predicted"/>
<dbReference type="Proteomes" id="UP001428341">
    <property type="component" value="Unassembled WGS sequence"/>
</dbReference>
<evidence type="ECO:0000313" key="2">
    <source>
        <dbReference type="EMBL" id="KAK9201214.1"/>
    </source>
</evidence>
<keyword evidence="3" id="KW-1185">Reference proteome</keyword>
<dbReference type="AlphaFoldDB" id="A0AAP0QNJ6"/>
<reference evidence="2 3" key="1">
    <citation type="submission" date="2024-05" db="EMBL/GenBank/DDBJ databases">
        <title>Haplotype-resolved chromosome-level genome assembly of Huyou (Citrus changshanensis).</title>
        <authorList>
            <person name="Miao C."/>
            <person name="Chen W."/>
            <person name="Wu Y."/>
            <person name="Wang L."/>
            <person name="Zhao S."/>
            <person name="Grierson D."/>
            <person name="Xu C."/>
            <person name="Chen K."/>
        </authorList>
    </citation>
    <scope>NUCLEOTIDE SEQUENCE [LARGE SCALE GENOMIC DNA]</scope>
    <source>
        <strain evidence="2">01-14</strain>
        <tissue evidence="2">Leaf</tissue>
    </source>
</reference>
<feature type="compositionally biased region" description="Basic and acidic residues" evidence="1">
    <location>
        <begin position="67"/>
        <end position="87"/>
    </location>
</feature>